<keyword evidence="3" id="KW-1185">Reference proteome</keyword>
<organism evidence="2 3">
    <name type="scientific">Staurois parvus</name>
    <dbReference type="NCBI Taxonomy" id="386267"/>
    <lineage>
        <taxon>Eukaryota</taxon>
        <taxon>Metazoa</taxon>
        <taxon>Chordata</taxon>
        <taxon>Craniata</taxon>
        <taxon>Vertebrata</taxon>
        <taxon>Euteleostomi</taxon>
        <taxon>Amphibia</taxon>
        <taxon>Batrachia</taxon>
        <taxon>Anura</taxon>
        <taxon>Neobatrachia</taxon>
        <taxon>Ranoidea</taxon>
        <taxon>Ranidae</taxon>
        <taxon>Staurois</taxon>
    </lineage>
</organism>
<dbReference type="EMBL" id="CATNWA010004291">
    <property type="protein sequence ID" value="CAI9547472.1"/>
    <property type="molecule type" value="Genomic_DNA"/>
</dbReference>
<dbReference type="SUPFAM" id="SSF48403">
    <property type="entry name" value="Ankyrin repeat"/>
    <property type="match status" value="1"/>
</dbReference>
<evidence type="ECO:0000313" key="3">
    <source>
        <dbReference type="Proteomes" id="UP001162483"/>
    </source>
</evidence>
<keyword evidence="1" id="KW-0040">ANK repeat</keyword>
<protein>
    <submittedName>
        <fullName evidence="2">Uncharacterized protein</fullName>
    </submittedName>
</protein>
<dbReference type="Gene3D" id="1.25.40.20">
    <property type="entry name" value="Ankyrin repeat-containing domain"/>
    <property type="match status" value="1"/>
</dbReference>
<accession>A0ABN9BJB1</accession>
<dbReference type="PROSITE" id="PS50088">
    <property type="entry name" value="ANK_REPEAT"/>
    <property type="match status" value="1"/>
</dbReference>
<dbReference type="PROSITE" id="PS50297">
    <property type="entry name" value="ANK_REP_REGION"/>
    <property type="match status" value="1"/>
</dbReference>
<proteinExistence type="predicted"/>
<comment type="caution">
    <text evidence="2">The sequence shown here is derived from an EMBL/GenBank/DDBJ whole genome shotgun (WGS) entry which is preliminary data.</text>
</comment>
<feature type="repeat" description="ANK" evidence="1">
    <location>
        <begin position="38"/>
        <end position="70"/>
    </location>
</feature>
<feature type="non-terminal residue" evidence="2">
    <location>
        <position position="182"/>
    </location>
</feature>
<name>A0ABN9BJB1_9NEOB</name>
<reference evidence="2" key="1">
    <citation type="submission" date="2023-05" db="EMBL/GenBank/DDBJ databases">
        <authorList>
            <person name="Stuckert A."/>
        </authorList>
    </citation>
    <scope>NUCLEOTIDE SEQUENCE</scope>
</reference>
<evidence type="ECO:0000256" key="1">
    <source>
        <dbReference type="PROSITE-ProRule" id="PRU00023"/>
    </source>
</evidence>
<sequence length="182" mass="20358">MDSCLSNIWLNKDVDAFPQLFNLILTENVSVDYRHSETGASPLMLAAGQGFLSQVEQLISMGANIHSKASNGWMAVDWARHFGQTEVVDLLESYSVSQEPNSLDETSLVQAGGSNLSEEEQELLKAYHHSFDDERVDLDLIMHVLYNICQSSESGAILIFLPGYDEIVGLRDRILFDDKRFA</sequence>
<gene>
    <name evidence="2" type="ORF">SPARVUS_LOCUS2993773</name>
</gene>
<dbReference type="Pfam" id="PF12796">
    <property type="entry name" value="Ank_2"/>
    <property type="match status" value="1"/>
</dbReference>
<dbReference type="InterPro" id="IPR002110">
    <property type="entry name" value="Ankyrin_rpt"/>
</dbReference>
<evidence type="ECO:0000313" key="2">
    <source>
        <dbReference type="EMBL" id="CAI9547472.1"/>
    </source>
</evidence>
<dbReference type="Proteomes" id="UP001162483">
    <property type="component" value="Unassembled WGS sequence"/>
</dbReference>
<dbReference type="InterPro" id="IPR036770">
    <property type="entry name" value="Ankyrin_rpt-contain_sf"/>
</dbReference>